<dbReference type="SUPFAM" id="SSF53335">
    <property type="entry name" value="S-adenosyl-L-methionine-dependent methyltransferases"/>
    <property type="match status" value="1"/>
</dbReference>
<evidence type="ECO:0000313" key="2">
    <source>
        <dbReference type="EMBL" id="QTA78393.1"/>
    </source>
</evidence>
<name>A0A975B420_9BACT</name>
<organism evidence="2 3">
    <name type="scientific">Desulfonema limicola</name>
    <dbReference type="NCBI Taxonomy" id="45656"/>
    <lineage>
        <taxon>Bacteria</taxon>
        <taxon>Pseudomonadati</taxon>
        <taxon>Thermodesulfobacteriota</taxon>
        <taxon>Desulfobacteria</taxon>
        <taxon>Desulfobacterales</taxon>
        <taxon>Desulfococcaceae</taxon>
        <taxon>Desulfonema</taxon>
    </lineage>
</organism>
<accession>A0A975B420</accession>
<feature type="domain" description="Methyltransferase" evidence="1">
    <location>
        <begin position="34"/>
        <end position="90"/>
    </location>
</feature>
<dbReference type="GO" id="GO:0008168">
    <property type="term" value="F:methyltransferase activity"/>
    <property type="evidence" value="ECO:0007669"/>
    <property type="project" value="UniProtKB-KW"/>
</dbReference>
<evidence type="ECO:0000259" key="1">
    <source>
        <dbReference type="Pfam" id="PF13847"/>
    </source>
</evidence>
<dbReference type="KEGG" id="dli:dnl_06150"/>
<dbReference type="RefSeq" id="WP_207690255.1">
    <property type="nucleotide sequence ID" value="NZ_CP061799.1"/>
</dbReference>
<proteinExistence type="predicted"/>
<dbReference type="Pfam" id="PF13847">
    <property type="entry name" value="Methyltransf_31"/>
    <property type="match status" value="1"/>
</dbReference>
<sequence>MSKRVCPIWIGYLLLNPIRKLYQNPEKILSPYVSEGMTVLDMGCAMGYFSIPLARLVGTDGKVICADIQEKMLKSLEKRAAKAGLSDRIETRQKLNLN</sequence>
<reference evidence="2" key="1">
    <citation type="journal article" date="2021" name="Microb. Physiol.">
        <title>Proteogenomic Insights into the Physiology of Marine, Sulfate-Reducing, Filamentous Desulfonema limicola and Desulfonema magnum.</title>
        <authorList>
            <person name="Schnaars V."/>
            <person name="Wohlbrand L."/>
            <person name="Scheve S."/>
            <person name="Hinrichs C."/>
            <person name="Reinhardt R."/>
            <person name="Rabus R."/>
        </authorList>
    </citation>
    <scope>NUCLEOTIDE SEQUENCE</scope>
    <source>
        <strain evidence="2">5ac10</strain>
    </source>
</reference>
<protein>
    <submittedName>
        <fullName evidence="2">SAM-dependent methyltransferase</fullName>
    </submittedName>
</protein>
<keyword evidence="2" id="KW-0489">Methyltransferase</keyword>
<keyword evidence="2" id="KW-0808">Transferase</keyword>
<evidence type="ECO:0000313" key="3">
    <source>
        <dbReference type="Proteomes" id="UP000663720"/>
    </source>
</evidence>
<dbReference type="Gene3D" id="3.40.50.150">
    <property type="entry name" value="Vaccinia Virus protein VP39"/>
    <property type="match status" value="1"/>
</dbReference>
<keyword evidence="3" id="KW-1185">Reference proteome</keyword>
<gene>
    <name evidence="2" type="ORF">dnl_06150</name>
</gene>
<dbReference type="InterPro" id="IPR025714">
    <property type="entry name" value="Methyltranfer_dom"/>
</dbReference>
<dbReference type="Proteomes" id="UP000663720">
    <property type="component" value="Chromosome"/>
</dbReference>
<dbReference type="GO" id="GO:0032259">
    <property type="term" value="P:methylation"/>
    <property type="evidence" value="ECO:0007669"/>
    <property type="project" value="UniProtKB-KW"/>
</dbReference>
<dbReference type="InterPro" id="IPR029063">
    <property type="entry name" value="SAM-dependent_MTases_sf"/>
</dbReference>
<dbReference type="CDD" id="cd02440">
    <property type="entry name" value="AdoMet_MTases"/>
    <property type="match status" value="1"/>
</dbReference>
<dbReference type="EMBL" id="CP061799">
    <property type="protein sequence ID" value="QTA78393.1"/>
    <property type="molecule type" value="Genomic_DNA"/>
</dbReference>
<dbReference type="AlphaFoldDB" id="A0A975B420"/>